<keyword evidence="2" id="KW-1133">Transmembrane helix</keyword>
<dbReference type="GO" id="GO:0003723">
    <property type="term" value="F:RNA binding"/>
    <property type="evidence" value="ECO:0000318"/>
    <property type="project" value="GO_Central"/>
</dbReference>
<feature type="compositionally biased region" description="Low complexity" evidence="1">
    <location>
        <begin position="370"/>
        <end position="382"/>
    </location>
</feature>
<keyword evidence="2" id="KW-0812">Transmembrane</keyword>
<dbReference type="CDD" id="cd00590">
    <property type="entry name" value="RRM_SF"/>
    <property type="match status" value="1"/>
</dbReference>
<organism evidence="3 4">
    <name type="scientific">Pristionchus pacificus</name>
    <name type="common">Parasitic nematode worm</name>
    <dbReference type="NCBI Taxonomy" id="54126"/>
    <lineage>
        <taxon>Eukaryota</taxon>
        <taxon>Metazoa</taxon>
        <taxon>Ecdysozoa</taxon>
        <taxon>Nematoda</taxon>
        <taxon>Chromadorea</taxon>
        <taxon>Rhabditida</taxon>
        <taxon>Rhabditina</taxon>
        <taxon>Diplogasteromorpha</taxon>
        <taxon>Diplogasteroidea</taxon>
        <taxon>Neodiplogasteridae</taxon>
        <taxon>Pristionchus</taxon>
    </lineage>
</organism>
<evidence type="ECO:0000256" key="1">
    <source>
        <dbReference type="SAM" id="MobiDB-lite"/>
    </source>
</evidence>
<accession>A0A8R1YE13</accession>
<sequence length="694" mass="76766">MARMMAQTAVVPKTPTQRIQKKRGRKARHVPQRDAAGADPAPETPAKSSTSSTRTANRTPRKKTAEEIEIDEWLQISGRVAALPDGSDHLRHLIRVSLEKFYCINSSSSRESTVESIEVGRDIVARTDGVHSSRISWNEDKGNCTVQVLFKDDVSAVRASKRNIKLNGGMFTEWAWPPAGDRNFVSDLSRILSFTLFSPIMKEDDIRGLFDLFLTEKIDVQSDGSAVVKFSTMSEADKCGEFFNGFTLFGCTIFSTQLTHLLVSLGCVPLVFSVVSHPDLLSQIVCFGPVLVCYYASSSSNGAQMVDANFGFQIPSQYPSMAPRTRSMGQNATPKAAPMRIRKKKGRKSAKNVHVRASAGAEDPTPPTPAKSSTSSTRTANRTPRKRTAEEMELCQWLDITGRIAALPEGSNELRCIIRKRFEKKLKLKSQAASIHLGTVRGPVLCTRVDTHAVARDIVAQANGVLKSRISEDEGSTGFEVCVHFTDDVTAARAYKRPIILPGRIMIDWAYPIAGNRNFVSDLSRILEFKHFSPAMEEDDIRILFGYFSTEKIDVTANGTAIVKFTTMHDTAGEFMNGFCLFGSIIFCTQLTHLLVSLICVPRVFSVVSHPDISDILFYRSQHPIARRYLSQIVCFGPVLVCYYALSSSNGAQMVDANFGFQIVGSWVPMIFTTAAPFTRVICDSKSYGTLLRR</sequence>
<evidence type="ECO:0000313" key="4">
    <source>
        <dbReference type="Proteomes" id="UP000005239"/>
    </source>
</evidence>
<feature type="compositionally biased region" description="Basic residues" evidence="1">
    <location>
        <begin position="19"/>
        <end position="30"/>
    </location>
</feature>
<feature type="transmembrane region" description="Helical" evidence="2">
    <location>
        <begin position="581"/>
        <end position="608"/>
    </location>
</feature>
<dbReference type="InterPro" id="IPR035979">
    <property type="entry name" value="RBD_domain_sf"/>
</dbReference>
<keyword evidence="4" id="KW-1185">Reference proteome</keyword>
<dbReference type="AlphaFoldDB" id="A0A2A6CSH2"/>
<dbReference type="SUPFAM" id="SSF54928">
    <property type="entry name" value="RNA-binding domain, RBD"/>
    <property type="match status" value="1"/>
</dbReference>
<feature type="region of interest" description="Disordered" evidence="1">
    <location>
        <begin position="1"/>
        <end position="64"/>
    </location>
</feature>
<gene>
    <name evidence="3" type="primary">WBGene00103695</name>
</gene>
<protein>
    <submittedName>
        <fullName evidence="3">RNA binding protein</fullName>
    </submittedName>
</protein>
<feature type="transmembrane region" description="Helical" evidence="2">
    <location>
        <begin position="659"/>
        <end position="683"/>
    </location>
</feature>
<feature type="compositionally biased region" description="Basic residues" evidence="1">
    <location>
        <begin position="340"/>
        <end position="354"/>
    </location>
</feature>
<reference evidence="3" key="2">
    <citation type="submission" date="2022-06" db="UniProtKB">
        <authorList>
            <consortium name="EnsemblMetazoa"/>
        </authorList>
    </citation>
    <scope>IDENTIFICATION</scope>
    <source>
        <strain evidence="3">PS312</strain>
    </source>
</reference>
<dbReference type="Proteomes" id="UP000005239">
    <property type="component" value="Unassembled WGS sequence"/>
</dbReference>
<keyword evidence="2" id="KW-0472">Membrane</keyword>
<evidence type="ECO:0000313" key="3">
    <source>
        <dbReference type="EnsemblMetazoa" id="PPA14141.1"/>
    </source>
</evidence>
<feature type="compositionally biased region" description="Low complexity" evidence="1">
    <location>
        <begin position="44"/>
        <end position="58"/>
    </location>
</feature>
<dbReference type="EnsemblMetazoa" id="PPA14141.1">
    <property type="protein sequence ID" value="PPA14141.1"/>
    <property type="gene ID" value="WBGene00103695"/>
</dbReference>
<feature type="region of interest" description="Disordered" evidence="1">
    <location>
        <begin position="321"/>
        <end position="388"/>
    </location>
</feature>
<name>A0A2A6CSH2_PRIPA</name>
<feature type="transmembrane region" description="Helical" evidence="2">
    <location>
        <begin position="629"/>
        <end position="647"/>
    </location>
</feature>
<accession>A0A2A6CSH2</accession>
<reference evidence="4" key="1">
    <citation type="journal article" date="2008" name="Nat. Genet.">
        <title>The Pristionchus pacificus genome provides a unique perspective on nematode lifestyle and parasitism.</title>
        <authorList>
            <person name="Dieterich C."/>
            <person name="Clifton S.W."/>
            <person name="Schuster L.N."/>
            <person name="Chinwalla A."/>
            <person name="Delehaunty K."/>
            <person name="Dinkelacker I."/>
            <person name="Fulton L."/>
            <person name="Fulton R."/>
            <person name="Godfrey J."/>
            <person name="Minx P."/>
            <person name="Mitreva M."/>
            <person name="Roeseler W."/>
            <person name="Tian H."/>
            <person name="Witte H."/>
            <person name="Yang S.P."/>
            <person name="Wilson R.K."/>
            <person name="Sommer R.J."/>
        </authorList>
    </citation>
    <scope>NUCLEOTIDE SEQUENCE [LARGE SCALE GENOMIC DNA]</scope>
    <source>
        <strain evidence="4">PS312</strain>
    </source>
</reference>
<proteinExistence type="predicted"/>
<evidence type="ECO:0000256" key="2">
    <source>
        <dbReference type="SAM" id="Phobius"/>
    </source>
</evidence>
<dbReference type="GO" id="GO:1990904">
    <property type="term" value="C:ribonucleoprotein complex"/>
    <property type="evidence" value="ECO:0000318"/>
    <property type="project" value="GO_Central"/>
</dbReference>